<reference evidence="2" key="2">
    <citation type="submission" date="2022-01" db="EMBL/GenBank/DDBJ databases">
        <authorList>
            <person name="Yamashiro T."/>
            <person name="Shiraishi A."/>
            <person name="Satake H."/>
            <person name="Nakayama K."/>
        </authorList>
    </citation>
    <scope>NUCLEOTIDE SEQUENCE</scope>
</reference>
<gene>
    <name evidence="2" type="ORF">Tco_0922389</name>
</gene>
<comment type="caution">
    <text evidence="2">The sequence shown here is derived from an EMBL/GenBank/DDBJ whole genome shotgun (WGS) entry which is preliminary data.</text>
</comment>
<keyword evidence="3" id="KW-1185">Reference proteome</keyword>
<feature type="region of interest" description="Disordered" evidence="1">
    <location>
        <begin position="70"/>
        <end position="156"/>
    </location>
</feature>
<name>A0ABQ5CXZ9_9ASTR</name>
<feature type="compositionally biased region" description="Acidic residues" evidence="1">
    <location>
        <begin position="120"/>
        <end position="147"/>
    </location>
</feature>
<evidence type="ECO:0000313" key="2">
    <source>
        <dbReference type="EMBL" id="GJT31970.1"/>
    </source>
</evidence>
<proteinExistence type="predicted"/>
<dbReference type="EMBL" id="BQNB010014752">
    <property type="protein sequence ID" value="GJT31970.1"/>
    <property type="molecule type" value="Genomic_DNA"/>
</dbReference>
<dbReference type="Proteomes" id="UP001151760">
    <property type="component" value="Unassembled WGS sequence"/>
</dbReference>
<evidence type="ECO:0000256" key="1">
    <source>
        <dbReference type="SAM" id="MobiDB-lite"/>
    </source>
</evidence>
<sequence length="174" mass="19958">MFTMRIHYGGRFTKLPKRKYVKGLDIRLRLLSSDSDIADMLQYVYKHKIMDVYIEHHKLVVDPSLNVDEAGPSNVLGHENDKGQNEVGVDEGNYDEAENKDIGDGEDYEADNKSESEKGEAEDEGQNGEEDEAEDLGEREEEDEGYEEDKHIDDIVNEEHIVDELEVEMDGFKF</sequence>
<protein>
    <submittedName>
        <fullName evidence="2">Uncharacterized protein</fullName>
    </submittedName>
</protein>
<organism evidence="2 3">
    <name type="scientific">Tanacetum coccineum</name>
    <dbReference type="NCBI Taxonomy" id="301880"/>
    <lineage>
        <taxon>Eukaryota</taxon>
        <taxon>Viridiplantae</taxon>
        <taxon>Streptophyta</taxon>
        <taxon>Embryophyta</taxon>
        <taxon>Tracheophyta</taxon>
        <taxon>Spermatophyta</taxon>
        <taxon>Magnoliopsida</taxon>
        <taxon>eudicotyledons</taxon>
        <taxon>Gunneridae</taxon>
        <taxon>Pentapetalae</taxon>
        <taxon>asterids</taxon>
        <taxon>campanulids</taxon>
        <taxon>Asterales</taxon>
        <taxon>Asteraceae</taxon>
        <taxon>Asteroideae</taxon>
        <taxon>Anthemideae</taxon>
        <taxon>Anthemidinae</taxon>
        <taxon>Tanacetum</taxon>
    </lineage>
</organism>
<feature type="compositionally biased region" description="Basic and acidic residues" evidence="1">
    <location>
        <begin position="110"/>
        <end position="119"/>
    </location>
</feature>
<accession>A0ABQ5CXZ9</accession>
<evidence type="ECO:0000313" key="3">
    <source>
        <dbReference type="Proteomes" id="UP001151760"/>
    </source>
</evidence>
<reference evidence="2" key="1">
    <citation type="journal article" date="2022" name="Int. J. Mol. Sci.">
        <title>Draft Genome of Tanacetum Coccineum: Genomic Comparison of Closely Related Tanacetum-Family Plants.</title>
        <authorList>
            <person name="Yamashiro T."/>
            <person name="Shiraishi A."/>
            <person name="Nakayama K."/>
            <person name="Satake H."/>
        </authorList>
    </citation>
    <scope>NUCLEOTIDE SEQUENCE</scope>
</reference>